<gene>
    <name evidence="1" type="ORF">PIB30_072155</name>
</gene>
<sequence length="111" mass="12132">MALLHLGEARVWNPAKLGTTLAVGVMVTTTQSSGPRENLNAITLCSGTQLKELTIWGSVDDHVISKGTNIQENTRDEEEILVTKEKAFTTSLLETEGKQLLTVPLNFPIQQ</sequence>
<protein>
    <submittedName>
        <fullName evidence="1">Uncharacterized protein</fullName>
    </submittedName>
</protein>
<proteinExistence type="predicted"/>
<dbReference type="EMBL" id="JASCZI010061263">
    <property type="protein sequence ID" value="MED6138213.1"/>
    <property type="molecule type" value="Genomic_DNA"/>
</dbReference>
<name>A0ABU6SQQ9_9FABA</name>
<comment type="caution">
    <text evidence="1">The sequence shown here is derived from an EMBL/GenBank/DDBJ whole genome shotgun (WGS) entry which is preliminary data.</text>
</comment>
<keyword evidence="2" id="KW-1185">Reference proteome</keyword>
<evidence type="ECO:0000313" key="2">
    <source>
        <dbReference type="Proteomes" id="UP001341840"/>
    </source>
</evidence>
<dbReference type="Proteomes" id="UP001341840">
    <property type="component" value="Unassembled WGS sequence"/>
</dbReference>
<evidence type="ECO:0000313" key="1">
    <source>
        <dbReference type="EMBL" id="MED6138213.1"/>
    </source>
</evidence>
<accession>A0ABU6SQQ9</accession>
<organism evidence="1 2">
    <name type="scientific">Stylosanthes scabra</name>
    <dbReference type="NCBI Taxonomy" id="79078"/>
    <lineage>
        <taxon>Eukaryota</taxon>
        <taxon>Viridiplantae</taxon>
        <taxon>Streptophyta</taxon>
        <taxon>Embryophyta</taxon>
        <taxon>Tracheophyta</taxon>
        <taxon>Spermatophyta</taxon>
        <taxon>Magnoliopsida</taxon>
        <taxon>eudicotyledons</taxon>
        <taxon>Gunneridae</taxon>
        <taxon>Pentapetalae</taxon>
        <taxon>rosids</taxon>
        <taxon>fabids</taxon>
        <taxon>Fabales</taxon>
        <taxon>Fabaceae</taxon>
        <taxon>Papilionoideae</taxon>
        <taxon>50 kb inversion clade</taxon>
        <taxon>dalbergioids sensu lato</taxon>
        <taxon>Dalbergieae</taxon>
        <taxon>Pterocarpus clade</taxon>
        <taxon>Stylosanthes</taxon>
    </lineage>
</organism>
<reference evidence="1 2" key="1">
    <citation type="journal article" date="2023" name="Plants (Basel)">
        <title>Bridging the Gap: Combining Genomics and Transcriptomics Approaches to Understand Stylosanthes scabra, an Orphan Legume from the Brazilian Caatinga.</title>
        <authorList>
            <person name="Ferreira-Neto J.R.C."/>
            <person name="da Silva M.D."/>
            <person name="Binneck E."/>
            <person name="de Melo N.F."/>
            <person name="da Silva R.H."/>
            <person name="de Melo A.L.T.M."/>
            <person name="Pandolfi V."/>
            <person name="Bustamante F.O."/>
            <person name="Brasileiro-Vidal A.C."/>
            <person name="Benko-Iseppon A.M."/>
        </authorList>
    </citation>
    <scope>NUCLEOTIDE SEQUENCE [LARGE SCALE GENOMIC DNA]</scope>
    <source>
        <tissue evidence="1">Leaves</tissue>
    </source>
</reference>